<keyword evidence="3" id="KW-1185">Reference proteome</keyword>
<evidence type="ECO:0000256" key="1">
    <source>
        <dbReference type="SAM" id="MobiDB-lite"/>
    </source>
</evidence>
<feature type="region of interest" description="Disordered" evidence="1">
    <location>
        <begin position="323"/>
        <end position="372"/>
    </location>
</feature>
<comment type="caution">
    <text evidence="2">The sequence shown here is derived from an EMBL/GenBank/DDBJ whole genome shotgun (WGS) entry which is preliminary data.</text>
</comment>
<evidence type="ECO:0000313" key="3">
    <source>
        <dbReference type="Proteomes" id="UP001280581"/>
    </source>
</evidence>
<feature type="compositionally biased region" description="Low complexity" evidence="1">
    <location>
        <begin position="336"/>
        <end position="354"/>
    </location>
</feature>
<name>A0AAN6M349_9PLEO</name>
<dbReference type="Gene3D" id="3.30.160.20">
    <property type="match status" value="1"/>
</dbReference>
<dbReference type="EMBL" id="WVTA01000005">
    <property type="protein sequence ID" value="KAK3210374.1"/>
    <property type="molecule type" value="Genomic_DNA"/>
</dbReference>
<feature type="region of interest" description="Disordered" evidence="1">
    <location>
        <begin position="92"/>
        <end position="134"/>
    </location>
</feature>
<proteinExistence type="predicted"/>
<dbReference type="Proteomes" id="UP001280581">
    <property type="component" value="Unassembled WGS sequence"/>
</dbReference>
<reference evidence="2 3" key="1">
    <citation type="submission" date="2021-02" db="EMBL/GenBank/DDBJ databases">
        <title>Genome assembly of Pseudopithomyces chartarum.</title>
        <authorList>
            <person name="Jauregui R."/>
            <person name="Singh J."/>
            <person name="Voisey C."/>
        </authorList>
    </citation>
    <scope>NUCLEOTIDE SEQUENCE [LARGE SCALE GENOMIC DNA]</scope>
    <source>
        <strain evidence="2 3">AGR01</strain>
    </source>
</reference>
<dbReference type="SUPFAM" id="SSF54768">
    <property type="entry name" value="dsRNA-binding domain-like"/>
    <property type="match status" value="1"/>
</dbReference>
<evidence type="ECO:0000313" key="2">
    <source>
        <dbReference type="EMBL" id="KAK3210374.1"/>
    </source>
</evidence>
<accession>A0AAN6M349</accession>
<sequence length="491" mass="52682">MYLTGLCQRRHWPDPLFQTYRTRLGYGCTVRVNNREYSTDVEYETDELAKNAAATRAYMICRNFSVNDGMYPGQRPGQGGVVQGLPVAIGTGRRGTVSSNEFDSSSSSGGDSPRNSDYGLDQSRRSSKSSTSSISNCLCGRGTVLGTKLSALAYNDCAFVDPVYGCYWRRPIHRPGVPGVTVTMPDDDVWGDANTYKDTYVPGHDNAVLFQPTFEGSTGYEHPAGKWVDDNDHRQPKYKPGDKRQVALPPAGPPYLPFDAQAAACEECNKPVNFIHVITHECLEGDALRCVIKAARDDVPLELDDYVRAGDLLAYFQAGVQQVPPGSGQTQPEGEGPALAPGLEFPPGLELPPGFGLPPQVPGAGPDPSTVYTTHYNTEKPCPWCEVTTRTFVSPIAAPTSDTDVITITATPDSGPPFTTTIALPPAEPTPDFPQILPPPPPQPLAENPTVITITATPAGGATTITTTYTLPPVETPAIPPVIPQPAPPRT</sequence>
<gene>
    <name evidence="2" type="ORF">GRF29_44g2516960</name>
</gene>
<dbReference type="AlphaFoldDB" id="A0AAN6M349"/>
<organism evidence="2 3">
    <name type="scientific">Pseudopithomyces chartarum</name>
    <dbReference type="NCBI Taxonomy" id="1892770"/>
    <lineage>
        <taxon>Eukaryota</taxon>
        <taxon>Fungi</taxon>
        <taxon>Dikarya</taxon>
        <taxon>Ascomycota</taxon>
        <taxon>Pezizomycotina</taxon>
        <taxon>Dothideomycetes</taxon>
        <taxon>Pleosporomycetidae</taxon>
        <taxon>Pleosporales</taxon>
        <taxon>Massarineae</taxon>
        <taxon>Didymosphaeriaceae</taxon>
        <taxon>Pseudopithomyces</taxon>
    </lineage>
</organism>
<protein>
    <submittedName>
        <fullName evidence="2">Uncharacterized protein</fullName>
    </submittedName>
</protein>
<feature type="compositionally biased region" description="Low complexity" evidence="1">
    <location>
        <begin position="98"/>
        <end position="117"/>
    </location>
</feature>